<organism evidence="2 3">
    <name type="scientific">Devosia sediminis</name>
    <dbReference type="NCBI Taxonomy" id="2798801"/>
    <lineage>
        <taxon>Bacteria</taxon>
        <taxon>Pseudomonadati</taxon>
        <taxon>Pseudomonadota</taxon>
        <taxon>Alphaproteobacteria</taxon>
        <taxon>Hyphomicrobiales</taxon>
        <taxon>Devosiaceae</taxon>
        <taxon>Devosia</taxon>
    </lineage>
</organism>
<dbReference type="RefSeq" id="WP_198877004.1">
    <property type="nucleotide sequence ID" value="NZ_JAEKMH010000003.1"/>
</dbReference>
<keyword evidence="1" id="KW-0472">Membrane</keyword>
<gene>
    <name evidence="2" type="ORF">JEQ47_13705</name>
</gene>
<keyword evidence="1" id="KW-1133">Transmembrane helix</keyword>
<dbReference type="Proteomes" id="UP000602124">
    <property type="component" value="Unassembled WGS sequence"/>
</dbReference>
<evidence type="ECO:0000313" key="3">
    <source>
        <dbReference type="Proteomes" id="UP000602124"/>
    </source>
</evidence>
<keyword evidence="3" id="KW-1185">Reference proteome</keyword>
<sequence>MEQALKWRVGGWGLAGLLLLVPLLAMQVTDAVNWGAGDFLMAAVLLAATGVGLELVIRYLRDPRHRWIAGCCVVLVAVLVWAELAVGILP</sequence>
<comment type="caution">
    <text evidence="2">The sequence shown here is derived from an EMBL/GenBank/DDBJ whole genome shotgun (WGS) entry which is preliminary data.</text>
</comment>
<feature type="transmembrane region" description="Helical" evidence="1">
    <location>
        <begin position="67"/>
        <end position="89"/>
    </location>
</feature>
<evidence type="ECO:0000313" key="2">
    <source>
        <dbReference type="EMBL" id="MBJ3785776.1"/>
    </source>
</evidence>
<name>A0A934MMJ5_9HYPH</name>
<keyword evidence="1" id="KW-0812">Transmembrane</keyword>
<dbReference type="EMBL" id="JAEKMH010000003">
    <property type="protein sequence ID" value="MBJ3785776.1"/>
    <property type="molecule type" value="Genomic_DNA"/>
</dbReference>
<dbReference type="AlphaFoldDB" id="A0A934MMJ5"/>
<reference evidence="2" key="1">
    <citation type="submission" date="2020-12" db="EMBL/GenBank/DDBJ databases">
        <title>Devosia sp. MSA67 isolated from Mo River.</title>
        <authorList>
            <person name="Ma F."/>
            <person name="Zi Z."/>
        </authorList>
    </citation>
    <scope>NUCLEOTIDE SEQUENCE</scope>
    <source>
        <strain evidence="2">MSA67</strain>
    </source>
</reference>
<accession>A0A934MMJ5</accession>
<evidence type="ECO:0000256" key="1">
    <source>
        <dbReference type="SAM" id="Phobius"/>
    </source>
</evidence>
<protein>
    <submittedName>
        <fullName evidence="2">Uncharacterized protein</fullName>
    </submittedName>
</protein>
<proteinExistence type="predicted"/>
<feature type="transmembrane region" description="Helical" evidence="1">
    <location>
        <begin position="41"/>
        <end position="60"/>
    </location>
</feature>